<dbReference type="RefSeq" id="WP_116171367.1">
    <property type="nucleotide sequence ID" value="NZ_CP035285.1"/>
</dbReference>
<keyword evidence="3" id="KW-1185">Reference proteome</keyword>
<evidence type="ECO:0000256" key="1">
    <source>
        <dbReference type="SAM" id="MobiDB-lite"/>
    </source>
</evidence>
<dbReference type="AlphaFoldDB" id="A0AAQ0HDI7"/>
<evidence type="ECO:0000313" key="3">
    <source>
        <dbReference type="Proteomes" id="UP000256794"/>
    </source>
</evidence>
<dbReference type="Proteomes" id="UP000256794">
    <property type="component" value="Unassembled WGS sequence"/>
</dbReference>
<sequence>MTTFLQFHLLTAYPPSNPNSDDQGRPKEAHYGGAPRLRLSSQSIKRAVRMSDGFQQALAGSLGERTKRLGEVIRKALEKDGVDAAKAREIAEAVAKVFGKIGPVDKKNPDLVQGTTLAFISPEERAHALDLARRAAAGERLPSDKDLAKIVLRSAGGAVDIAMFGRMLADNPDFNREAAVQLGHAITTHRAQFEDDFFTAVDDLKTRDEDAGGAHLGEHAFGSGVYYLYACVNTDLLVENLGGDRELAARGLDALARALATATPKGKQNSHGHHPRAAYVRAEIGSLAPRDLTGAFLRAVKDEDLLDGSIRALVDMNARLTTAYGEPCERKKVLNIMGVEPGLTEGEIARAIDEIAVFAASTVAVDG</sequence>
<protein>
    <submittedName>
        <fullName evidence="2">CRISPR system Cascade subunit CasC</fullName>
    </submittedName>
</protein>
<dbReference type="Pfam" id="PF09344">
    <property type="entry name" value="Cas_CT1975"/>
    <property type="match status" value="1"/>
</dbReference>
<comment type="caution">
    <text evidence="2">The sequence shown here is derived from an EMBL/GenBank/DDBJ whole genome shotgun (WGS) entry which is preliminary data.</text>
</comment>
<evidence type="ECO:0000313" key="2">
    <source>
        <dbReference type="EMBL" id="REG26902.1"/>
    </source>
</evidence>
<dbReference type="InterPro" id="IPR010148">
    <property type="entry name" value="CRISPR-assoc_prot_CT1975"/>
</dbReference>
<organism evidence="2 3">
    <name type="scientific">Paracoccus versutus</name>
    <name type="common">Thiobacillus versutus</name>
    <dbReference type="NCBI Taxonomy" id="34007"/>
    <lineage>
        <taxon>Bacteria</taxon>
        <taxon>Pseudomonadati</taxon>
        <taxon>Pseudomonadota</taxon>
        <taxon>Alphaproteobacteria</taxon>
        <taxon>Rhodobacterales</taxon>
        <taxon>Paracoccaceae</taxon>
        <taxon>Paracoccus</taxon>
    </lineage>
</organism>
<dbReference type="EMBL" id="QUMX01000082">
    <property type="protein sequence ID" value="REG26902.1"/>
    <property type="molecule type" value="Genomic_DNA"/>
</dbReference>
<feature type="region of interest" description="Disordered" evidence="1">
    <location>
        <begin position="12"/>
        <end position="34"/>
    </location>
</feature>
<gene>
    <name evidence="2" type="ORF">ATH84_10824</name>
</gene>
<dbReference type="NCBIfam" id="TIGR01869">
    <property type="entry name" value="casC_Cse4"/>
    <property type="match status" value="1"/>
</dbReference>
<proteinExistence type="predicted"/>
<name>A0AAQ0HDI7_PARVE</name>
<reference evidence="2 3" key="1">
    <citation type="submission" date="2018-08" db="EMBL/GenBank/DDBJ databases">
        <title>Genomic Encyclopedia of Archaeal and Bacterial Type Strains, Phase II (KMG-II): from individual species to whole genera.</title>
        <authorList>
            <person name="Goeker M."/>
        </authorList>
    </citation>
    <scope>NUCLEOTIDE SEQUENCE [LARGE SCALE GENOMIC DNA]</scope>
    <source>
        <strain evidence="2 3">DSM 582</strain>
    </source>
</reference>
<accession>A0AAQ0HDI7</accession>